<name>A0A369WST8_9GAMM</name>
<comment type="caution">
    <text evidence="2">The sequence shown here is derived from an EMBL/GenBank/DDBJ whole genome shotgun (WGS) entry which is preliminary data.</text>
</comment>
<evidence type="ECO:0000256" key="1">
    <source>
        <dbReference type="SAM" id="Phobius"/>
    </source>
</evidence>
<proteinExistence type="predicted"/>
<keyword evidence="1" id="KW-1133">Transmembrane helix</keyword>
<dbReference type="AlphaFoldDB" id="A0A369WST8"/>
<reference evidence="2 3" key="1">
    <citation type="submission" date="2018-07" db="EMBL/GenBank/DDBJ databases">
        <title>Motiliproteus coralliicola sp. nov., a bacterium isolated from Coral.</title>
        <authorList>
            <person name="Wang G."/>
        </authorList>
    </citation>
    <scope>NUCLEOTIDE SEQUENCE [LARGE SCALE GENOMIC DNA]</scope>
    <source>
        <strain evidence="2 3">C34</strain>
    </source>
</reference>
<accession>A0A369WST8</accession>
<keyword evidence="1" id="KW-0472">Membrane</keyword>
<gene>
    <name evidence="2" type="ORF">DV711_06280</name>
</gene>
<keyword evidence="3" id="KW-1185">Reference proteome</keyword>
<dbReference type="RefSeq" id="WP_114694755.1">
    <property type="nucleotide sequence ID" value="NZ_QQOH01000001.1"/>
</dbReference>
<organism evidence="2 3">
    <name type="scientific">Motiliproteus coralliicola</name>
    <dbReference type="NCBI Taxonomy" id="2283196"/>
    <lineage>
        <taxon>Bacteria</taxon>
        <taxon>Pseudomonadati</taxon>
        <taxon>Pseudomonadota</taxon>
        <taxon>Gammaproteobacteria</taxon>
        <taxon>Oceanospirillales</taxon>
        <taxon>Oceanospirillaceae</taxon>
        <taxon>Motiliproteus</taxon>
    </lineage>
</organism>
<evidence type="ECO:0000313" key="2">
    <source>
        <dbReference type="EMBL" id="RDE25160.1"/>
    </source>
</evidence>
<dbReference type="Proteomes" id="UP000253769">
    <property type="component" value="Unassembled WGS sequence"/>
</dbReference>
<feature type="transmembrane region" description="Helical" evidence="1">
    <location>
        <begin position="6"/>
        <end position="28"/>
    </location>
</feature>
<protein>
    <submittedName>
        <fullName evidence="2">Uncharacterized protein</fullName>
    </submittedName>
</protein>
<keyword evidence="1" id="KW-0812">Transmembrane</keyword>
<sequence length="59" mass="6831">MTAPDYQILLFIFFVMTIGFLLLFMIAVSKLNGLRDENKRLVSNVHRLRSELSLFQGRG</sequence>
<dbReference type="EMBL" id="QQOH01000001">
    <property type="protein sequence ID" value="RDE25160.1"/>
    <property type="molecule type" value="Genomic_DNA"/>
</dbReference>
<evidence type="ECO:0000313" key="3">
    <source>
        <dbReference type="Proteomes" id="UP000253769"/>
    </source>
</evidence>